<evidence type="ECO:0000313" key="2">
    <source>
        <dbReference type="Proteomes" id="UP000250235"/>
    </source>
</evidence>
<dbReference type="EMBL" id="KV017184">
    <property type="protein sequence ID" value="KZV18890.1"/>
    <property type="molecule type" value="Genomic_DNA"/>
</dbReference>
<keyword evidence="2" id="KW-1185">Reference proteome</keyword>
<accession>A0A2Z7AB06</accession>
<dbReference type="OrthoDB" id="28455at2759"/>
<dbReference type="AlphaFoldDB" id="A0A2Z7AB06"/>
<dbReference type="Proteomes" id="UP000250235">
    <property type="component" value="Unassembled WGS sequence"/>
</dbReference>
<evidence type="ECO:0000313" key="1">
    <source>
        <dbReference type="EMBL" id="KZV18890.1"/>
    </source>
</evidence>
<name>A0A2Z7AB06_9LAMI</name>
<gene>
    <name evidence="1" type="ORF">F511_31729</name>
</gene>
<sequence>MTYRMLLGWLQLRLRVVGNLTRNCQERNPKHEKDYRKFLPAVEGSGMGALEKQQTEKVFNDLISKNSHEILNVEKVRFLYCLCLVSPVSVFTYT</sequence>
<organism evidence="1 2">
    <name type="scientific">Dorcoceras hygrometricum</name>
    <dbReference type="NCBI Taxonomy" id="472368"/>
    <lineage>
        <taxon>Eukaryota</taxon>
        <taxon>Viridiplantae</taxon>
        <taxon>Streptophyta</taxon>
        <taxon>Embryophyta</taxon>
        <taxon>Tracheophyta</taxon>
        <taxon>Spermatophyta</taxon>
        <taxon>Magnoliopsida</taxon>
        <taxon>eudicotyledons</taxon>
        <taxon>Gunneridae</taxon>
        <taxon>Pentapetalae</taxon>
        <taxon>asterids</taxon>
        <taxon>lamiids</taxon>
        <taxon>Lamiales</taxon>
        <taxon>Gesneriaceae</taxon>
        <taxon>Didymocarpoideae</taxon>
        <taxon>Trichosporeae</taxon>
        <taxon>Loxocarpinae</taxon>
        <taxon>Dorcoceras</taxon>
    </lineage>
</organism>
<protein>
    <submittedName>
        <fullName evidence="1">Ribosome biogenesis regulatory protein</fullName>
    </submittedName>
</protein>
<proteinExistence type="predicted"/>
<reference evidence="1 2" key="1">
    <citation type="journal article" date="2015" name="Proc. Natl. Acad. Sci. U.S.A.">
        <title>The resurrection genome of Boea hygrometrica: A blueprint for survival of dehydration.</title>
        <authorList>
            <person name="Xiao L."/>
            <person name="Yang G."/>
            <person name="Zhang L."/>
            <person name="Yang X."/>
            <person name="Zhao S."/>
            <person name="Ji Z."/>
            <person name="Zhou Q."/>
            <person name="Hu M."/>
            <person name="Wang Y."/>
            <person name="Chen M."/>
            <person name="Xu Y."/>
            <person name="Jin H."/>
            <person name="Xiao X."/>
            <person name="Hu G."/>
            <person name="Bao F."/>
            <person name="Hu Y."/>
            <person name="Wan P."/>
            <person name="Li L."/>
            <person name="Deng X."/>
            <person name="Kuang T."/>
            <person name="Xiang C."/>
            <person name="Zhu J.K."/>
            <person name="Oliver M.J."/>
            <person name="He Y."/>
        </authorList>
    </citation>
    <scope>NUCLEOTIDE SEQUENCE [LARGE SCALE GENOMIC DNA]</scope>
    <source>
        <strain evidence="2">cv. XS01</strain>
    </source>
</reference>